<evidence type="ECO:0000313" key="2">
    <source>
        <dbReference type="Proteomes" id="UP000199665"/>
    </source>
</evidence>
<evidence type="ECO:0000313" key="1">
    <source>
        <dbReference type="EMBL" id="SEC01077.1"/>
    </source>
</evidence>
<gene>
    <name evidence="1" type="ORF">SAMN05216205_1226</name>
</gene>
<reference evidence="1 2" key="1">
    <citation type="submission" date="2016-10" db="EMBL/GenBank/DDBJ databases">
        <authorList>
            <person name="Varghese N."/>
            <person name="Submissions S."/>
        </authorList>
    </citation>
    <scope>NUCLEOTIDE SEQUENCE [LARGE SCALE GENOMIC DNA]</scope>
    <source>
        <strain evidence="1 2">DSM 18327</strain>
    </source>
</reference>
<protein>
    <submittedName>
        <fullName evidence="1">Uncharacterized protein</fullName>
    </submittedName>
</protein>
<accession>A0ABY0XRW6</accession>
<comment type="caution">
    <text evidence="1">The sequence shown here is derived from an EMBL/GenBank/DDBJ whole genome shotgun (WGS) entry which is preliminary data.</text>
</comment>
<dbReference type="Proteomes" id="UP000199665">
    <property type="component" value="Unassembled WGS sequence"/>
</dbReference>
<dbReference type="EMBL" id="FNRV01000001">
    <property type="protein sequence ID" value="SEC01077.1"/>
    <property type="molecule type" value="Genomic_DNA"/>
</dbReference>
<name>A0ABY0XRW6_9PSED</name>
<proteinExistence type="predicted"/>
<organism evidence="1 2">
    <name type="scientific">Pseudomonas mohnii</name>
    <dbReference type="NCBI Taxonomy" id="395600"/>
    <lineage>
        <taxon>Bacteria</taxon>
        <taxon>Pseudomonadati</taxon>
        <taxon>Pseudomonadota</taxon>
        <taxon>Gammaproteobacteria</taxon>
        <taxon>Pseudomonadales</taxon>
        <taxon>Pseudomonadaceae</taxon>
        <taxon>Pseudomonas</taxon>
    </lineage>
</organism>
<sequence length="100" mass="10942">MTREYERNDVPPQSPVVKRTANHINEHCTAVFVMAMGTPEGQRLVLQFGRDAVELSDGSTRGNSIVSTIQHTFANITIDSSEAVRMAEAILDLAKGKTGR</sequence>
<keyword evidence="2" id="KW-1185">Reference proteome</keyword>